<dbReference type="EMBL" id="CP159279">
    <property type="protein sequence ID" value="XCH13070.1"/>
    <property type="molecule type" value="Genomic_DNA"/>
</dbReference>
<sequence>MKTRILFVHPSNEMYGADKVLLELVDALPADYEANVWLPLDVHYAGDELRLELAKRKIDVDFVDLPVLRRSYMNLLGLLALLPRFLKTARRLRMERFELLYINTSALALLAPLSRLLGRPAVVHLHEYLAGVTRRILQLPLSCASEIVCVSEAVRDALPGSAKLKSKVVYNGFDLLPAKTQPSAGKLVFVLASRWNTWKGHQTLLEAWGNLQRQDVELRIYGGPPEIGDSVDVVGMVSELANKESVRICGQVRDISDALTGCHVVLVPSTNPDPLPTIALEAAASGRAVVASRSGGLTEIVSDGETGWLVSPGNPREWTERIESLSIAEVLAAGRRARSRFDGRFNQAAFAKNMAGIYAKHANR</sequence>
<dbReference type="RefSeq" id="WP_353712937.1">
    <property type="nucleotide sequence ID" value="NZ_CP159279.1"/>
</dbReference>
<organism evidence="4">
    <name type="scientific">Arthrobacter sp. K5</name>
    <dbReference type="NCBI Taxonomy" id="2839623"/>
    <lineage>
        <taxon>Bacteria</taxon>
        <taxon>Bacillati</taxon>
        <taxon>Actinomycetota</taxon>
        <taxon>Actinomycetes</taxon>
        <taxon>Micrococcales</taxon>
        <taxon>Micrococcaceae</taxon>
        <taxon>Arthrobacter</taxon>
    </lineage>
</organism>
<dbReference type="CDD" id="cd03801">
    <property type="entry name" value="GT4_PimA-like"/>
    <property type="match status" value="1"/>
</dbReference>
<name>A0AAU8EW96_9MICC</name>
<reference evidence="4" key="1">
    <citation type="submission" date="2024-06" db="EMBL/GenBank/DDBJ databases">
        <title>Biodegradation of dimethachlon by Arthrobacter sp. K5: mechanistic insights and ecological implications.</title>
        <authorList>
            <person name="Hu S."/>
            <person name="Lu P."/>
        </authorList>
    </citation>
    <scope>NUCLEOTIDE SEQUENCE</scope>
    <source>
        <strain evidence="4">K5</strain>
    </source>
</reference>
<protein>
    <submittedName>
        <fullName evidence="4">Glycosyltransferase family 4 protein</fullName>
        <ecNumber evidence="4">2.4.-.-</ecNumber>
    </submittedName>
</protein>
<accession>A0AAU8EW96</accession>
<dbReference type="Pfam" id="PF13692">
    <property type="entry name" value="Glyco_trans_1_4"/>
    <property type="match status" value="1"/>
</dbReference>
<evidence type="ECO:0000256" key="1">
    <source>
        <dbReference type="ARBA" id="ARBA00022676"/>
    </source>
</evidence>
<proteinExistence type="predicted"/>
<dbReference type="SUPFAM" id="SSF53756">
    <property type="entry name" value="UDP-Glycosyltransferase/glycogen phosphorylase"/>
    <property type="match status" value="1"/>
</dbReference>
<dbReference type="AlphaFoldDB" id="A0AAU8EW96"/>
<feature type="domain" description="Glycosyltransferase subfamily 4-like N-terminal" evidence="3">
    <location>
        <begin position="16"/>
        <end position="175"/>
    </location>
</feature>
<dbReference type="GO" id="GO:0016757">
    <property type="term" value="F:glycosyltransferase activity"/>
    <property type="evidence" value="ECO:0007669"/>
    <property type="project" value="UniProtKB-KW"/>
</dbReference>
<dbReference type="EC" id="2.4.-.-" evidence="4"/>
<keyword evidence="1 4" id="KW-0328">Glycosyltransferase</keyword>
<dbReference type="PANTHER" id="PTHR12526">
    <property type="entry name" value="GLYCOSYLTRANSFERASE"/>
    <property type="match status" value="1"/>
</dbReference>
<dbReference type="Pfam" id="PF13439">
    <property type="entry name" value="Glyco_transf_4"/>
    <property type="match status" value="1"/>
</dbReference>
<dbReference type="Gene3D" id="3.40.50.2000">
    <property type="entry name" value="Glycogen Phosphorylase B"/>
    <property type="match status" value="2"/>
</dbReference>
<dbReference type="InterPro" id="IPR028098">
    <property type="entry name" value="Glyco_trans_4-like_N"/>
</dbReference>
<keyword evidence="2 4" id="KW-0808">Transferase</keyword>
<evidence type="ECO:0000256" key="2">
    <source>
        <dbReference type="ARBA" id="ARBA00022679"/>
    </source>
</evidence>
<gene>
    <name evidence="4" type="ORF">ABRP34_08865</name>
</gene>
<evidence type="ECO:0000259" key="3">
    <source>
        <dbReference type="Pfam" id="PF13439"/>
    </source>
</evidence>
<evidence type="ECO:0000313" key="4">
    <source>
        <dbReference type="EMBL" id="XCH13070.1"/>
    </source>
</evidence>